<evidence type="ECO:0000313" key="2">
    <source>
        <dbReference type="Proteomes" id="UP000646738"/>
    </source>
</evidence>
<organism evidence="1 2">
    <name type="scientific">Streptomyces rubradiris</name>
    <name type="common">Streptomyces achromogenes subsp. rubradiris</name>
    <dbReference type="NCBI Taxonomy" id="285531"/>
    <lineage>
        <taxon>Bacteria</taxon>
        <taxon>Bacillati</taxon>
        <taxon>Actinomycetota</taxon>
        <taxon>Actinomycetes</taxon>
        <taxon>Kitasatosporales</taxon>
        <taxon>Streptomycetaceae</taxon>
        <taxon>Streptomyces</taxon>
    </lineage>
</organism>
<evidence type="ECO:0000313" key="1">
    <source>
        <dbReference type="EMBL" id="GHI50366.1"/>
    </source>
</evidence>
<name>A0ABQ3R3C3_STRRR</name>
<dbReference type="RefSeq" id="WP_189999660.1">
    <property type="nucleotide sequence ID" value="NZ_BNCB01000032.1"/>
</dbReference>
<reference evidence="2" key="1">
    <citation type="submission" date="2023-07" db="EMBL/GenBank/DDBJ databases">
        <title>Whole genome shotgun sequence of Streptomyces achromogenes subsp. rubradiris NBRC 14000.</title>
        <authorList>
            <person name="Komaki H."/>
            <person name="Tamura T."/>
        </authorList>
    </citation>
    <scope>NUCLEOTIDE SEQUENCE [LARGE SCALE GENOMIC DNA]</scope>
    <source>
        <strain evidence="2">NBRC 14000</strain>
    </source>
</reference>
<dbReference type="EMBL" id="BNEA01000001">
    <property type="protein sequence ID" value="GHI50366.1"/>
    <property type="molecule type" value="Genomic_DNA"/>
</dbReference>
<comment type="caution">
    <text evidence="1">The sequence shown here is derived from an EMBL/GenBank/DDBJ whole genome shotgun (WGS) entry which is preliminary data.</text>
</comment>
<protein>
    <submittedName>
        <fullName evidence="1">Uncharacterized protein</fullName>
    </submittedName>
</protein>
<proteinExistence type="predicted"/>
<sequence length="289" mass="32343">MPAPVNASDTDILALLRDGYSNLRISRELHVDKTRVARLRRKYDIPNVTLQPLTLEEKWATRTKLIDGGHLEWLGERAGATSTPVMRYKEASYSPAAIAFEKKHGRPPQGYVKAECEYPHCVAPDHVNDEAGRQEARRKVRAERGLGDLPTQCVRGHDQAEHGRLEPDGSAYCGMCKVLDKRAQRDPSMPRRIKPRATSLEEAFRLRAKPIDGGHVRWTGPITNTTPNLRYRGANHSAYRIAFRLHYGRVPEGQARPVCGVPGCLAGGHLEDRPMRQRTASLFNAIFGA</sequence>
<gene>
    <name evidence="1" type="ORF">Srubr_02120</name>
</gene>
<keyword evidence="2" id="KW-1185">Reference proteome</keyword>
<accession>A0ABQ3R3C3</accession>
<dbReference type="Proteomes" id="UP000646738">
    <property type="component" value="Unassembled WGS sequence"/>
</dbReference>